<name>A0ABP6UVJ7_9FLAO</name>
<comment type="caution">
    <text evidence="1">The sequence shown here is derived from an EMBL/GenBank/DDBJ whole genome shotgun (WGS) entry which is preliminary data.</text>
</comment>
<evidence type="ECO:0000313" key="2">
    <source>
        <dbReference type="Proteomes" id="UP001500459"/>
    </source>
</evidence>
<gene>
    <name evidence="1" type="ORF">GCM10022393_36970</name>
</gene>
<dbReference type="RefSeq" id="WP_344929980.1">
    <property type="nucleotide sequence ID" value="NZ_BAABCW010000021.1"/>
</dbReference>
<organism evidence="1 2">
    <name type="scientific">Aquimarina addita</name>
    <dbReference type="NCBI Taxonomy" id="870485"/>
    <lineage>
        <taxon>Bacteria</taxon>
        <taxon>Pseudomonadati</taxon>
        <taxon>Bacteroidota</taxon>
        <taxon>Flavobacteriia</taxon>
        <taxon>Flavobacteriales</taxon>
        <taxon>Flavobacteriaceae</taxon>
        <taxon>Aquimarina</taxon>
    </lineage>
</organism>
<protein>
    <recommendedName>
        <fullName evidence="3">STAS/SEC14 domain-containing protein</fullName>
    </recommendedName>
</protein>
<dbReference type="EMBL" id="BAABCW010000021">
    <property type="protein sequence ID" value="GAA3519387.1"/>
    <property type="molecule type" value="Genomic_DNA"/>
</dbReference>
<reference evidence="2" key="1">
    <citation type="journal article" date="2019" name="Int. J. Syst. Evol. Microbiol.">
        <title>The Global Catalogue of Microorganisms (GCM) 10K type strain sequencing project: providing services to taxonomists for standard genome sequencing and annotation.</title>
        <authorList>
            <consortium name="The Broad Institute Genomics Platform"/>
            <consortium name="The Broad Institute Genome Sequencing Center for Infectious Disease"/>
            <person name="Wu L."/>
            <person name="Ma J."/>
        </authorList>
    </citation>
    <scope>NUCLEOTIDE SEQUENCE [LARGE SCALE GENOMIC DNA]</scope>
    <source>
        <strain evidence="2">JCM 17106</strain>
    </source>
</reference>
<keyword evidence="2" id="KW-1185">Reference proteome</keyword>
<evidence type="ECO:0008006" key="3">
    <source>
        <dbReference type="Google" id="ProtNLM"/>
    </source>
</evidence>
<proteinExistence type="predicted"/>
<sequence length="119" mass="13972">MKETRLPYCDLIFKETHAIIVMNEGSEITVAIGEEITSSLEAHYKGRNFVFITHRKFPHKIDLKVYEGRILKNMIGYAIVSDDPAEVNRAVEERPLWDQAFTFFRELEEAENWARSFFD</sequence>
<evidence type="ECO:0000313" key="1">
    <source>
        <dbReference type="EMBL" id="GAA3519387.1"/>
    </source>
</evidence>
<dbReference type="Proteomes" id="UP001500459">
    <property type="component" value="Unassembled WGS sequence"/>
</dbReference>
<accession>A0ABP6UVJ7</accession>